<feature type="compositionally biased region" description="Low complexity" evidence="1">
    <location>
        <begin position="41"/>
        <end position="54"/>
    </location>
</feature>
<accession>A0A177A652</accession>
<feature type="compositionally biased region" description="Polar residues" evidence="1">
    <location>
        <begin position="176"/>
        <end position="186"/>
    </location>
</feature>
<reference evidence="2" key="1">
    <citation type="submission" date="2016-03" db="EMBL/GenBank/DDBJ databases">
        <title>Updated assembly of Pseudogymnoascus destructans, the fungus causing white-nose syndrome of bats.</title>
        <authorList>
            <person name="Palmer J.M."/>
            <person name="Drees K.P."/>
            <person name="Foster J.T."/>
            <person name="Lindner D.L."/>
        </authorList>
    </citation>
    <scope>NUCLEOTIDE SEQUENCE [LARGE SCALE GENOMIC DNA]</scope>
    <source>
        <strain evidence="2">20631-21</strain>
    </source>
</reference>
<evidence type="ECO:0000256" key="1">
    <source>
        <dbReference type="SAM" id="MobiDB-lite"/>
    </source>
</evidence>
<protein>
    <submittedName>
        <fullName evidence="2">Uncharacterized protein</fullName>
    </submittedName>
</protein>
<dbReference type="EMBL" id="KV441402">
    <property type="protein sequence ID" value="OAF56751.1"/>
    <property type="molecule type" value="Genomic_DNA"/>
</dbReference>
<feature type="compositionally biased region" description="Basic and acidic residues" evidence="1">
    <location>
        <begin position="82"/>
        <end position="97"/>
    </location>
</feature>
<feature type="region of interest" description="Disordered" evidence="1">
    <location>
        <begin position="1"/>
        <end position="137"/>
    </location>
</feature>
<feature type="compositionally biased region" description="Acidic residues" evidence="1">
    <location>
        <begin position="465"/>
        <end position="477"/>
    </location>
</feature>
<proteinExistence type="predicted"/>
<dbReference type="OrthoDB" id="5423493at2759"/>
<gene>
    <name evidence="2" type="ORF">VC83_06984</name>
</gene>
<dbReference type="GeneID" id="36290034"/>
<dbReference type="RefSeq" id="XP_024322043.1">
    <property type="nucleotide sequence ID" value="XM_024470564.1"/>
</dbReference>
<feature type="compositionally biased region" description="Low complexity" evidence="1">
    <location>
        <begin position="353"/>
        <end position="396"/>
    </location>
</feature>
<dbReference type="AlphaFoldDB" id="A0A177A652"/>
<feature type="compositionally biased region" description="Polar residues" evidence="1">
    <location>
        <begin position="55"/>
        <end position="65"/>
    </location>
</feature>
<dbReference type="Proteomes" id="UP000077154">
    <property type="component" value="Unassembled WGS sequence"/>
</dbReference>
<feature type="compositionally biased region" description="Polar residues" evidence="1">
    <location>
        <begin position="72"/>
        <end position="81"/>
    </location>
</feature>
<feature type="compositionally biased region" description="Low complexity" evidence="1">
    <location>
        <begin position="311"/>
        <end position="333"/>
    </location>
</feature>
<feature type="compositionally biased region" description="Basic residues" evidence="1">
    <location>
        <begin position="419"/>
        <end position="431"/>
    </location>
</feature>
<feature type="region of interest" description="Disordered" evidence="1">
    <location>
        <begin position="523"/>
        <end position="574"/>
    </location>
</feature>
<sequence length="611" mass="65655">MPRPKRAKVAPSAPAAQPRRGRVSGPSRKPIEASEAIGSSQEQNIEQETQTTMTRATRGNATVSGPSIRAASLSTSNTTVLEESRKRRDSAISRLEAENEYTSSNGGPSDAVAHAPGEILSSSPEVEIGRRGRVAASVESSAIIPGTFRRRARQPSILGQGQEIEIERNESVESDIAQSQDITNVERTLGRVMSSGFKPRQRQPSILGNVRSSSVEDEREVGTPVNPGSALRTGLFRRRARQPSILGTPSHNPSRAPPAEPSDEDEHGEEDEEDDFNPEDESTPLNLPKSKPLDGSPQSTSPLNPRKRKLSCPSASHSSAALPPLEKSPSSAFSPPPVSSPLSARSQTPEIMSSTHAPPHSSSSLRLSLTPPRRTRATSGIPPERTPPTRRQPSRTLAMDDDLPSSPPSLTHSPDNRPSVKKPAGKPKGKAAAKPEPASLSTAQLQLLLPRRRRRAARDAYEIGNSDDEVYAESDEGELSHVSAAPSRFNRQTPGARKRVTKLQSAIKGKGKAVAAVQAAAAKKTYGSRRAAAPSLSDKENGENSAEVSEAEVDPDDSLAPVQDSVEDSSVLEERLGKELKIAKRKFEDVDQWEMEFEDMTANSSSPKDAR</sequence>
<feature type="region of interest" description="Disordered" evidence="1">
    <location>
        <begin position="149"/>
        <end position="499"/>
    </location>
</feature>
<evidence type="ECO:0000313" key="2">
    <source>
        <dbReference type="EMBL" id="OAF56751.1"/>
    </source>
</evidence>
<organism evidence="2">
    <name type="scientific">Pseudogymnoascus destructans</name>
    <dbReference type="NCBI Taxonomy" id="655981"/>
    <lineage>
        <taxon>Eukaryota</taxon>
        <taxon>Fungi</taxon>
        <taxon>Dikarya</taxon>
        <taxon>Ascomycota</taxon>
        <taxon>Pezizomycotina</taxon>
        <taxon>Leotiomycetes</taxon>
        <taxon>Thelebolales</taxon>
        <taxon>Thelebolaceae</taxon>
        <taxon>Pseudogymnoascus</taxon>
    </lineage>
</organism>
<feature type="compositionally biased region" description="Low complexity" evidence="1">
    <location>
        <begin position="432"/>
        <end position="449"/>
    </location>
</feature>
<feature type="compositionally biased region" description="Polar residues" evidence="1">
    <location>
        <begin position="202"/>
        <end position="213"/>
    </location>
</feature>
<feature type="compositionally biased region" description="Acidic residues" evidence="1">
    <location>
        <begin position="261"/>
        <end position="282"/>
    </location>
</feature>
<name>A0A177A652_9PEZI</name>